<gene>
    <name evidence="13" type="ORF">DK869_07035</name>
</gene>
<dbReference type="Gene3D" id="3.30.1150.10">
    <property type="match status" value="1"/>
</dbReference>
<comment type="similarity">
    <text evidence="2">Belongs to the TonB family.</text>
</comment>
<evidence type="ECO:0000256" key="4">
    <source>
        <dbReference type="ARBA" id="ARBA00022475"/>
    </source>
</evidence>
<dbReference type="InterPro" id="IPR006260">
    <property type="entry name" value="TonB/TolA_C"/>
</dbReference>
<evidence type="ECO:0000256" key="5">
    <source>
        <dbReference type="ARBA" id="ARBA00022519"/>
    </source>
</evidence>
<dbReference type="GO" id="GO:0055085">
    <property type="term" value="P:transmembrane transport"/>
    <property type="evidence" value="ECO:0007669"/>
    <property type="project" value="InterPro"/>
</dbReference>
<evidence type="ECO:0000313" key="14">
    <source>
        <dbReference type="Proteomes" id="UP000247565"/>
    </source>
</evidence>
<evidence type="ECO:0000256" key="10">
    <source>
        <dbReference type="SAM" id="MobiDB-lite"/>
    </source>
</evidence>
<keyword evidence="9 11" id="KW-0472">Membrane</keyword>
<dbReference type="EMBL" id="QGLT01000003">
    <property type="protein sequence ID" value="PXZ00368.1"/>
    <property type="molecule type" value="Genomic_DNA"/>
</dbReference>
<feature type="transmembrane region" description="Helical" evidence="11">
    <location>
        <begin position="38"/>
        <end position="64"/>
    </location>
</feature>
<evidence type="ECO:0000256" key="11">
    <source>
        <dbReference type="SAM" id="Phobius"/>
    </source>
</evidence>
<dbReference type="InterPro" id="IPR037682">
    <property type="entry name" value="TonB_C"/>
</dbReference>
<dbReference type="AlphaFoldDB" id="A0A318N664"/>
<evidence type="ECO:0000256" key="6">
    <source>
        <dbReference type="ARBA" id="ARBA00022692"/>
    </source>
</evidence>
<keyword evidence="6 11" id="KW-0812">Transmembrane</keyword>
<evidence type="ECO:0000256" key="3">
    <source>
        <dbReference type="ARBA" id="ARBA00022448"/>
    </source>
</evidence>
<keyword evidence="5" id="KW-0997">Cell inner membrane</keyword>
<evidence type="ECO:0000256" key="8">
    <source>
        <dbReference type="ARBA" id="ARBA00022989"/>
    </source>
</evidence>
<organism evidence="13 14">
    <name type="scientific">Commensalibacter melissae</name>
    <dbReference type="NCBI Taxonomy" id="2070537"/>
    <lineage>
        <taxon>Bacteria</taxon>
        <taxon>Pseudomonadati</taxon>
        <taxon>Pseudomonadota</taxon>
        <taxon>Alphaproteobacteria</taxon>
        <taxon>Acetobacterales</taxon>
        <taxon>Acetobacteraceae</taxon>
    </lineage>
</organism>
<sequence>MASRIMKQEPICPSLNQKTILSSFPKRTLVFSEHVNSVGIELACTVAVLFNIIVFLLMFFCLHVKKEVFPLSSMVVVQFQEGMKSLSSLDAIAENKTDDLKAVTIPVARSPVNALPAMNVLQKISVPTTQDQSSNRNISKNKMAAQSAMGQQKRQDRGMEQKAKPSIPLVSHNFPLQRCSSPKSTYPLAARRRHEQGVAKVALQILSNGQVGQVKIVETSGFVDLDRAAIEAVQQIKCSALEDNDTLVQTTTTVHFELRHN</sequence>
<dbReference type="GO" id="GO:0005886">
    <property type="term" value="C:plasma membrane"/>
    <property type="evidence" value="ECO:0007669"/>
    <property type="project" value="UniProtKB-SubCell"/>
</dbReference>
<evidence type="ECO:0000256" key="7">
    <source>
        <dbReference type="ARBA" id="ARBA00022927"/>
    </source>
</evidence>
<evidence type="ECO:0000256" key="9">
    <source>
        <dbReference type="ARBA" id="ARBA00023136"/>
    </source>
</evidence>
<protein>
    <recommendedName>
        <fullName evidence="12">TonB C-terminal domain-containing protein</fullName>
    </recommendedName>
</protein>
<dbReference type="Proteomes" id="UP000247565">
    <property type="component" value="Unassembled WGS sequence"/>
</dbReference>
<comment type="subcellular location">
    <subcellularLocation>
        <location evidence="1">Cell inner membrane</location>
        <topology evidence="1">Single-pass membrane protein</topology>
        <orientation evidence="1">Periplasmic side</orientation>
    </subcellularLocation>
</comment>
<name>A0A318N664_9PROT</name>
<feature type="region of interest" description="Disordered" evidence="10">
    <location>
        <begin position="128"/>
        <end position="161"/>
    </location>
</feature>
<keyword evidence="4" id="KW-1003">Cell membrane</keyword>
<evidence type="ECO:0000313" key="13">
    <source>
        <dbReference type="EMBL" id="PXZ00368.1"/>
    </source>
</evidence>
<comment type="caution">
    <text evidence="13">The sequence shown here is derived from an EMBL/GenBank/DDBJ whole genome shotgun (WGS) entry which is preliminary data.</text>
</comment>
<keyword evidence="8 11" id="KW-1133">Transmembrane helix</keyword>
<feature type="domain" description="TonB C-terminal" evidence="12">
    <location>
        <begin position="171"/>
        <end position="261"/>
    </location>
</feature>
<proteinExistence type="inferred from homology"/>
<keyword evidence="7" id="KW-0653">Protein transport</keyword>
<dbReference type="NCBIfam" id="TIGR01352">
    <property type="entry name" value="tonB_Cterm"/>
    <property type="match status" value="1"/>
</dbReference>
<dbReference type="PANTHER" id="PTHR33446">
    <property type="entry name" value="PROTEIN TONB-RELATED"/>
    <property type="match status" value="1"/>
</dbReference>
<dbReference type="GO" id="GO:0015031">
    <property type="term" value="P:protein transport"/>
    <property type="evidence" value="ECO:0007669"/>
    <property type="project" value="UniProtKB-KW"/>
</dbReference>
<keyword evidence="14" id="KW-1185">Reference proteome</keyword>
<accession>A0A318N664</accession>
<dbReference type="PROSITE" id="PS52015">
    <property type="entry name" value="TONB_CTD"/>
    <property type="match status" value="1"/>
</dbReference>
<dbReference type="SUPFAM" id="SSF74653">
    <property type="entry name" value="TolA/TonB C-terminal domain"/>
    <property type="match status" value="1"/>
</dbReference>
<reference evidence="13 14" key="1">
    <citation type="submission" date="2018-05" db="EMBL/GenBank/DDBJ databases">
        <title>Reference genomes for bee gut microbiota database.</title>
        <authorList>
            <person name="Ellegaard K.M."/>
        </authorList>
    </citation>
    <scope>NUCLEOTIDE SEQUENCE [LARGE SCALE GENOMIC DNA]</scope>
    <source>
        <strain evidence="13 14">ESL0284</strain>
    </source>
</reference>
<keyword evidence="3" id="KW-0813">Transport</keyword>
<dbReference type="InterPro" id="IPR051045">
    <property type="entry name" value="TonB-dependent_transducer"/>
</dbReference>
<evidence type="ECO:0000259" key="12">
    <source>
        <dbReference type="PROSITE" id="PS52015"/>
    </source>
</evidence>
<dbReference type="Pfam" id="PF03544">
    <property type="entry name" value="TonB_C"/>
    <property type="match status" value="1"/>
</dbReference>
<evidence type="ECO:0000256" key="2">
    <source>
        <dbReference type="ARBA" id="ARBA00006555"/>
    </source>
</evidence>
<evidence type="ECO:0000256" key="1">
    <source>
        <dbReference type="ARBA" id="ARBA00004383"/>
    </source>
</evidence>
<feature type="compositionally biased region" description="Polar residues" evidence="10">
    <location>
        <begin position="128"/>
        <end position="140"/>
    </location>
</feature>